<accession>A0ABV8MN31</accession>
<dbReference type="RefSeq" id="WP_378160770.1">
    <property type="nucleotide sequence ID" value="NZ_JBHSBU010000001.1"/>
</dbReference>
<feature type="region of interest" description="Disordered" evidence="1">
    <location>
        <begin position="145"/>
        <end position="174"/>
    </location>
</feature>
<sequence length="174" mass="18769">MPTQQELGEHLDLSDRQIRELQRLKVFPKGSGFDEARIAYIRRLREQAAGRMGNGGGLDLTNERARLAAAQADKTELELAQLRGELIPLAQAQDAWSAMVGASRAKFLTLAARLAPRAVGMTEQQIERLTRDMVYEALAELAAWKPEGADDEPDADAGHSAGDADMGAAADADG</sequence>
<protein>
    <recommendedName>
        <fullName evidence="4">Terminase small subunit</fullName>
    </recommendedName>
</protein>
<reference evidence="3" key="1">
    <citation type="journal article" date="2019" name="Int. J. Syst. Evol. Microbiol.">
        <title>The Global Catalogue of Microorganisms (GCM) 10K type strain sequencing project: providing services to taxonomists for standard genome sequencing and annotation.</title>
        <authorList>
            <consortium name="The Broad Institute Genomics Platform"/>
            <consortium name="The Broad Institute Genome Sequencing Center for Infectious Disease"/>
            <person name="Wu L."/>
            <person name="Ma J."/>
        </authorList>
    </citation>
    <scope>NUCLEOTIDE SEQUENCE [LARGE SCALE GENOMIC DNA]</scope>
    <source>
        <strain evidence="3">LMG 29894</strain>
    </source>
</reference>
<evidence type="ECO:0008006" key="4">
    <source>
        <dbReference type="Google" id="ProtNLM"/>
    </source>
</evidence>
<feature type="compositionally biased region" description="Low complexity" evidence="1">
    <location>
        <begin position="158"/>
        <end position="174"/>
    </location>
</feature>
<evidence type="ECO:0000313" key="3">
    <source>
        <dbReference type="Proteomes" id="UP001595791"/>
    </source>
</evidence>
<organism evidence="2 3">
    <name type="scientific">Chitinimonas lacunae</name>
    <dbReference type="NCBI Taxonomy" id="1963018"/>
    <lineage>
        <taxon>Bacteria</taxon>
        <taxon>Pseudomonadati</taxon>
        <taxon>Pseudomonadota</taxon>
        <taxon>Betaproteobacteria</taxon>
        <taxon>Neisseriales</taxon>
        <taxon>Chitinibacteraceae</taxon>
        <taxon>Chitinimonas</taxon>
    </lineage>
</organism>
<dbReference type="EMBL" id="JBHSBU010000001">
    <property type="protein sequence ID" value="MFC4158275.1"/>
    <property type="molecule type" value="Genomic_DNA"/>
</dbReference>
<proteinExistence type="predicted"/>
<dbReference type="Proteomes" id="UP001595791">
    <property type="component" value="Unassembled WGS sequence"/>
</dbReference>
<evidence type="ECO:0000256" key="1">
    <source>
        <dbReference type="SAM" id="MobiDB-lite"/>
    </source>
</evidence>
<evidence type="ECO:0000313" key="2">
    <source>
        <dbReference type="EMBL" id="MFC4158275.1"/>
    </source>
</evidence>
<comment type="caution">
    <text evidence="2">The sequence shown here is derived from an EMBL/GenBank/DDBJ whole genome shotgun (WGS) entry which is preliminary data.</text>
</comment>
<keyword evidence="3" id="KW-1185">Reference proteome</keyword>
<name>A0ABV8MN31_9NEIS</name>
<gene>
    <name evidence="2" type="ORF">ACFOW7_02770</name>
</gene>